<dbReference type="PANTHER" id="PTHR48022:SF23">
    <property type="entry name" value="MAJOR FACILITATOR SUPERFAMILY (MFS) PROFILE DOMAIN-CONTAINING PROTEIN"/>
    <property type="match status" value="1"/>
</dbReference>
<feature type="transmembrane region" description="Helical" evidence="10">
    <location>
        <begin position="125"/>
        <end position="148"/>
    </location>
</feature>
<keyword evidence="7 10" id="KW-0472">Membrane</keyword>
<keyword evidence="4 10" id="KW-0812">Transmembrane</keyword>
<comment type="caution">
    <text evidence="12">The sequence shown here is derived from an EMBL/GenBank/DDBJ whole genome shotgun (WGS) entry which is preliminary data.</text>
</comment>
<dbReference type="PROSITE" id="PS50850">
    <property type="entry name" value="MFS"/>
    <property type="match status" value="1"/>
</dbReference>
<feature type="transmembrane region" description="Helical" evidence="10">
    <location>
        <begin position="160"/>
        <end position="179"/>
    </location>
</feature>
<dbReference type="InterPro" id="IPR005828">
    <property type="entry name" value="MFS_sugar_transport-like"/>
</dbReference>
<dbReference type="SUPFAM" id="SSF48208">
    <property type="entry name" value="Six-hairpin glycosidases"/>
    <property type="match status" value="1"/>
</dbReference>
<feature type="transmembrane region" description="Helical" evidence="10">
    <location>
        <begin position="354"/>
        <end position="376"/>
    </location>
</feature>
<evidence type="ECO:0000313" key="13">
    <source>
        <dbReference type="Proteomes" id="UP000027456"/>
    </source>
</evidence>
<feature type="transmembrane region" description="Helical" evidence="10">
    <location>
        <begin position="495"/>
        <end position="517"/>
    </location>
</feature>
<reference evidence="12 13" key="1">
    <citation type="submission" date="2013-12" db="EMBL/GenBank/DDBJ databases">
        <authorList>
            <person name="Cubeta M."/>
            <person name="Pakala S."/>
            <person name="Fedorova N."/>
            <person name="Thomas E."/>
            <person name="Dean R."/>
            <person name="Jabaji S."/>
            <person name="Neate S."/>
            <person name="Toda T."/>
            <person name="Tavantzis S."/>
            <person name="Vilgalys R."/>
            <person name="Bharathan N."/>
            <person name="Pakala S."/>
            <person name="Losada L.S."/>
            <person name="Zafar N."/>
            <person name="Nierman W."/>
        </authorList>
    </citation>
    <scope>NUCLEOTIDE SEQUENCE [LARGE SCALE GENOMIC DNA]</scope>
    <source>
        <strain evidence="12 13">123E</strain>
    </source>
</reference>
<dbReference type="GO" id="GO:0005351">
    <property type="term" value="F:carbohydrate:proton symporter activity"/>
    <property type="evidence" value="ECO:0007669"/>
    <property type="project" value="TreeGrafter"/>
</dbReference>
<evidence type="ECO:0000256" key="9">
    <source>
        <dbReference type="SAM" id="MobiDB-lite"/>
    </source>
</evidence>
<feature type="compositionally biased region" description="Basic and acidic residues" evidence="9">
    <location>
        <begin position="279"/>
        <end position="294"/>
    </location>
</feature>
<dbReference type="PANTHER" id="PTHR48022">
    <property type="entry name" value="PLASTIDIC GLUCOSE TRANSPORTER 4"/>
    <property type="match status" value="1"/>
</dbReference>
<organism evidence="12 13">
    <name type="scientific">Rhizoctonia solani 123E</name>
    <dbReference type="NCBI Taxonomy" id="1423351"/>
    <lineage>
        <taxon>Eukaryota</taxon>
        <taxon>Fungi</taxon>
        <taxon>Dikarya</taxon>
        <taxon>Basidiomycota</taxon>
        <taxon>Agaricomycotina</taxon>
        <taxon>Agaricomycetes</taxon>
        <taxon>Cantharellales</taxon>
        <taxon>Ceratobasidiaceae</taxon>
        <taxon>Rhizoctonia</taxon>
    </lineage>
</organism>
<feature type="transmembrane region" description="Helical" evidence="10">
    <location>
        <begin position="233"/>
        <end position="254"/>
    </location>
</feature>
<dbReference type="InterPro" id="IPR003663">
    <property type="entry name" value="Sugar/inositol_transpt"/>
</dbReference>
<dbReference type="InterPro" id="IPR005829">
    <property type="entry name" value="Sugar_transporter_CS"/>
</dbReference>
<dbReference type="InterPro" id="IPR050360">
    <property type="entry name" value="MFS_Sugar_Transporters"/>
</dbReference>
<name>A0A074RTT4_9AGAM</name>
<dbReference type="Pfam" id="PF07470">
    <property type="entry name" value="Glyco_hydro_88"/>
    <property type="match status" value="1"/>
</dbReference>
<comment type="catalytic activity">
    <reaction evidence="8">
        <text>myo-inositol(out) + H(+)(out) = myo-inositol(in) + H(+)(in)</text>
        <dbReference type="Rhea" id="RHEA:60364"/>
        <dbReference type="ChEBI" id="CHEBI:15378"/>
        <dbReference type="ChEBI" id="CHEBI:17268"/>
    </reaction>
</comment>
<evidence type="ECO:0000256" key="8">
    <source>
        <dbReference type="ARBA" id="ARBA00049119"/>
    </source>
</evidence>
<dbReference type="GO" id="GO:0005975">
    <property type="term" value="P:carbohydrate metabolic process"/>
    <property type="evidence" value="ECO:0007669"/>
    <property type="project" value="InterPro"/>
</dbReference>
<feature type="transmembrane region" description="Helical" evidence="10">
    <location>
        <begin position="523"/>
        <end position="542"/>
    </location>
</feature>
<dbReference type="PRINTS" id="PR00171">
    <property type="entry name" value="SUGRTRNSPORT"/>
</dbReference>
<evidence type="ECO:0000256" key="6">
    <source>
        <dbReference type="ARBA" id="ARBA00022989"/>
    </source>
</evidence>
<dbReference type="EMBL" id="AZST01000270">
    <property type="protein sequence ID" value="KEP50259.1"/>
    <property type="molecule type" value="Genomic_DNA"/>
</dbReference>
<dbReference type="InterPro" id="IPR008928">
    <property type="entry name" value="6-hairpin_glycosidase_sf"/>
</dbReference>
<feature type="transmembrane region" description="Helical" evidence="10">
    <location>
        <begin position="453"/>
        <end position="474"/>
    </location>
</feature>
<dbReference type="GO" id="GO:0016020">
    <property type="term" value="C:membrane"/>
    <property type="evidence" value="ECO:0007669"/>
    <property type="project" value="UniProtKB-SubCell"/>
</dbReference>
<protein>
    <submittedName>
        <fullName evidence="12">Glycoside hydrolase family protein</fullName>
    </submittedName>
</protein>
<keyword evidence="3" id="KW-0813">Transport</keyword>
<evidence type="ECO:0000256" key="7">
    <source>
        <dbReference type="ARBA" id="ARBA00023136"/>
    </source>
</evidence>
<keyword evidence="5 12" id="KW-0378">Hydrolase</keyword>
<gene>
    <name evidence="12" type="ORF">V565_083420</name>
</gene>
<evidence type="ECO:0000256" key="1">
    <source>
        <dbReference type="ARBA" id="ARBA00004141"/>
    </source>
</evidence>
<sequence>MASGHFSHYFSKERWQRIKDNRRLVYCTVAINMGALLLGYDSGIAGAVIPLRTFKHDMQIDGTRVAVATVNSNVVSVLFGGAFFGSIITSFLSYYLGRRAALLYSMILFALGGALQTAAKNLQWMYAGRFISGLAVGATSLISPYYIAEISPTKHRARTVGAFQAFLVAGSLLAYWVTYGCDLQYHPTLVNNHPPAGTNTTGTIDPGAPADPVTTSHLEFHSAGWRIPMGLQLLPGVVFTILMLGVCESPRWLASKERKEEAIRMLAWLRCVDMKQPEAKDSDSQVGREEKSEEPQSTVTTLSRNMDAGQRPAALHSPEIAAIHEEYAGIQAQLDETRGASYRELLSRVNLRRLAVSTFVAVFHIWTFHTGILYYAPTVFKNIGFSDTRSALLASGVFGAVKFVSTILALAFTVNRWGRVTGMAVGTGFQGILFFILGAILKSKPPHGGPIQPASIAMMAIIYLYVIVYSFGMGPLPWVYSSEIYPLRIRELGQMWFTALTWACNFATSRVTPILFVKLGWKTWMLFASLNLGGAILCWFICPETKGLSMEELDILFGAISAEQRAADIEKSALPALVSIAQSGYLNQTTTTMRMLFPLSLYALSASALSPATVDLVKARLKDAAQKSWEIGTRQQALLELESPSVSVFTATSIPGSPAAQSPTLRLSNAARLAFTSGKLDDVVGMSHEILANKEAGTLPLMKDGSSADPASNGVGMIVANWTDAQGSDFEAAARDQLTWLLSNVPRSSEGAISHRNSEVQLWSDYIYMVPPFLAYYGASTSNRTLVAEAYKQIKLYRDVLLDKPTGLWQHIRQGSFEDRGFWSTGNGWAAMGIMRVAATIRAAGYADQFTSELKDFESWTEEVLNGMWPLLTEEGLFYNYADHSKTFLDGASTALMAACTYRAAVMFNNTKHLGQAEKVQHETRANTHITTEGWLTPVVDPHSFHKQGQQSAEGQAFVLMMYAARNDYLVAQKRPLGAAANVVGVSYSGSNTTGGLNGVVNVGAGLNSGGSSNNGTTERNNADYKASFEVGTIVGAVVAVIAWVV</sequence>
<feature type="domain" description="Major facilitator superfamily (MFS) profile" evidence="11">
    <location>
        <begin position="27"/>
        <end position="546"/>
    </location>
</feature>
<comment type="similarity">
    <text evidence="2">Belongs to the major facilitator superfamily. Sugar transporter (TC 2.A.1.1) family.</text>
</comment>
<accession>A0A074RTT4</accession>
<evidence type="ECO:0000256" key="4">
    <source>
        <dbReference type="ARBA" id="ARBA00022692"/>
    </source>
</evidence>
<dbReference type="Proteomes" id="UP000027456">
    <property type="component" value="Unassembled WGS sequence"/>
</dbReference>
<dbReference type="OrthoDB" id="508119at2759"/>
<dbReference type="SUPFAM" id="SSF103473">
    <property type="entry name" value="MFS general substrate transporter"/>
    <property type="match status" value="1"/>
</dbReference>
<dbReference type="Gene3D" id="1.20.1250.20">
    <property type="entry name" value="MFS general substrate transporter like domains"/>
    <property type="match status" value="2"/>
</dbReference>
<feature type="transmembrane region" description="Helical" evidence="10">
    <location>
        <begin position="101"/>
        <end position="119"/>
    </location>
</feature>
<feature type="region of interest" description="Disordered" evidence="9">
    <location>
        <begin position="279"/>
        <end position="301"/>
    </location>
</feature>
<dbReference type="InterPro" id="IPR010905">
    <property type="entry name" value="Glyco_hydro_88"/>
</dbReference>
<evidence type="ECO:0000256" key="3">
    <source>
        <dbReference type="ARBA" id="ARBA00022448"/>
    </source>
</evidence>
<evidence type="ECO:0000256" key="5">
    <source>
        <dbReference type="ARBA" id="ARBA00022801"/>
    </source>
</evidence>
<dbReference type="Gene3D" id="1.50.10.10">
    <property type="match status" value="1"/>
</dbReference>
<feature type="transmembrane region" description="Helical" evidence="10">
    <location>
        <begin position="24"/>
        <end position="49"/>
    </location>
</feature>
<dbReference type="Pfam" id="PF00083">
    <property type="entry name" value="Sugar_tr"/>
    <property type="match status" value="2"/>
</dbReference>
<dbReference type="AlphaFoldDB" id="A0A074RTT4"/>
<proteinExistence type="inferred from homology"/>
<dbReference type="GO" id="GO:0016787">
    <property type="term" value="F:hydrolase activity"/>
    <property type="evidence" value="ECO:0007669"/>
    <property type="project" value="UniProtKB-KW"/>
</dbReference>
<dbReference type="PROSITE" id="PS00217">
    <property type="entry name" value="SUGAR_TRANSPORT_2"/>
    <property type="match status" value="1"/>
</dbReference>
<dbReference type="InterPro" id="IPR036259">
    <property type="entry name" value="MFS_trans_sf"/>
</dbReference>
<keyword evidence="6 10" id="KW-1133">Transmembrane helix</keyword>
<dbReference type="InterPro" id="IPR012341">
    <property type="entry name" value="6hp_glycosidase-like_sf"/>
</dbReference>
<feature type="transmembrane region" description="Helical" evidence="10">
    <location>
        <begin position="420"/>
        <end position="441"/>
    </location>
</feature>
<feature type="transmembrane region" description="Helical" evidence="10">
    <location>
        <begin position="74"/>
        <end position="94"/>
    </location>
</feature>
<dbReference type="HOGENOM" id="CLU_291725_0_0_1"/>
<evidence type="ECO:0000259" key="11">
    <source>
        <dbReference type="PROSITE" id="PS50850"/>
    </source>
</evidence>
<evidence type="ECO:0000256" key="2">
    <source>
        <dbReference type="ARBA" id="ARBA00010992"/>
    </source>
</evidence>
<evidence type="ECO:0000256" key="10">
    <source>
        <dbReference type="SAM" id="Phobius"/>
    </source>
</evidence>
<feature type="transmembrane region" description="Helical" evidence="10">
    <location>
        <begin position="391"/>
        <end position="413"/>
    </location>
</feature>
<comment type="subcellular location">
    <subcellularLocation>
        <location evidence="1">Membrane</location>
        <topology evidence="1">Multi-pass membrane protein</topology>
    </subcellularLocation>
</comment>
<dbReference type="InterPro" id="IPR020846">
    <property type="entry name" value="MFS_dom"/>
</dbReference>
<evidence type="ECO:0000313" key="12">
    <source>
        <dbReference type="EMBL" id="KEP50259.1"/>
    </source>
</evidence>
<keyword evidence="13" id="KW-1185">Reference proteome</keyword>